<organism evidence="2 3">
    <name type="scientific">Sedimenticola selenatireducens</name>
    <dbReference type="NCBI Taxonomy" id="191960"/>
    <lineage>
        <taxon>Bacteria</taxon>
        <taxon>Pseudomonadati</taxon>
        <taxon>Pseudomonadota</taxon>
        <taxon>Gammaproteobacteria</taxon>
        <taxon>Chromatiales</taxon>
        <taxon>Sedimenticolaceae</taxon>
        <taxon>Sedimenticola</taxon>
    </lineage>
</organism>
<dbReference type="Gene3D" id="3.40.630.30">
    <property type="match status" value="1"/>
</dbReference>
<dbReference type="CDD" id="cd04301">
    <property type="entry name" value="NAT_SF"/>
    <property type="match status" value="1"/>
</dbReference>
<dbReference type="AlphaFoldDB" id="A0A557SEW8"/>
<dbReference type="InterPro" id="IPR000182">
    <property type="entry name" value="GNAT_dom"/>
</dbReference>
<evidence type="ECO:0000313" key="3">
    <source>
        <dbReference type="Proteomes" id="UP000316649"/>
    </source>
</evidence>
<reference evidence="2 3" key="1">
    <citation type="submission" date="2019-07" db="EMBL/GenBank/DDBJ databases">
        <title>The pathways for chlorine oxyanion respiration interact through the shared metabolite chlorate.</title>
        <authorList>
            <person name="Barnum T.P."/>
            <person name="Cheng Y."/>
            <person name="Hill K.A."/>
            <person name="Lucas L.N."/>
            <person name="Carlson H.K."/>
            <person name="Coates J.D."/>
        </authorList>
    </citation>
    <scope>NUCLEOTIDE SEQUENCE [LARGE SCALE GENOMIC DNA]</scope>
    <source>
        <strain evidence="2 3">BK-1</strain>
    </source>
</reference>
<keyword evidence="3" id="KW-1185">Reference proteome</keyword>
<evidence type="ECO:0000259" key="1">
    <source>
        <dbReference type="PROSITE" id="PS51186"/>
    </source>
</evidence>
<evidence type="ECO:0000313" key="2">
    <source>
        <dbReference type="EMBL" id="TVO75934.1"/>
    </source>
</evidence>
<dbReference type="Pfam" id="PF13673">
    <property type="entry name" value="Acetyltransf_10"/>
    <property type="match status" value="1"/>
</dbReference>
<dbReference type="OrthoDB" id="9796171at2"/>
<accession>A0A557SEW8</accession>
<comment type="caution">
    <text evidence="2">The sequence shown here is derived from an EMBL/GenBank/DDBJ whole genome shotgun (WGS) entry which is preliminary data.</text>
</comment>
<dbReference type="Proteomes" id="UP000316649">
    <property type="component" value="Unassembled WGS sequence"/>
</dbReference>
<feature type="domain" description="N-acetyltransferase" evidence="1">
    <location>
        <begin position="8"/>
        <end position="144"/>
    </location>
</feature>
<name>A0A557SEW8_9GAMM</name>
<dbReference type="GO" id="GO:0016747">
    <property type="term" value="F:acyltransferase activity, transferring groups other than amino-acyl groups"/>
    <property type="evidence" value="ECO:0007669"/>
    <property type="project" value="InterPro"/>
</dbReference>
<dbReference type="PROSITE" id="PS51186">
    <property type="entry name" value="GNAT"/>
    <property type="match status" value="1"/>
</dbReference>
<keyword evidence="2" id="KW-0808">Transferase</keyword>
<protein>
    <submittedName>
        <fullName evidence="2">GNAT family N-acetyltransferase</fullName>
    </submittedName>
</protein>
<gene>
    <name evidence="2" type="ORF">FHP88_08005</name>
</gene>
<proteinExistence type="predicted"/>
<dbReference type="EMBL" id="VMNH01000007">
    <property type="protein sequence ID" value="TVO75934.1"/>
    <property type="molecule type" value="Genomic_DNA"/>
</dbReference>
<dbReference type="SUPFAM" id="SSF55729">
    <property type="entry name" value="Acyl-CoA N-acyltransferases (Nat)"/>
    <property type="match status" value="1"/>
</dbReference>
<sequence>MPCHDYRVQFAVWNQHKSILRTIRENVFIIEQKVPKALEWDDKDEQALHVLAVDNTGAGIGTGRISQEGQIGRMAVLSPWRNLGVGSALLVKLLQLASQHQIAPLFLNAQTKAIPFYQQHGFHCTGDEFMEAGIPHQRMEQKTD</sequence>
<dbReference type="InterPro" id="IPR016181">
    <property type="entry name" value="Acyl_CoA_acyltransferase"/>
</dbReference>